<dbReference type="CDD" id="cd02440">
    <property type="entry name" value="AdoMet_MTases"/>
    <property type="match status" value="1"/>
</dbReference>
<proteinExistence type="predicted"/>
<evidence type="ECO:0000313" key="6">
    <source>
        <dbReference type="Proteomes" id="UP000182278"/>
    </source>
</evidence>
<dbReference type="InterPro" id="IPR055135">
    <property type="entry name" value="PRMT_dom"/>
</dbReference>
<evidence type="ECO:0000256" key="1">
    <source>
        <dbReference type="ARBA" id="ARBA00022603"/>
    </source>
</evidence>
<evidence type="ECO:0000259" key="4">
    <source>
        <dbReference type="Pfam" id="PF22528"/>
    </source>
</evidence>
<keyword evidence="2" id="KW-0808">Transferase</keyword>
<dbReference type="Pfam" id="PF22528">
    <property type="entry name" value="PRMT_C"/>
    <property type="match status" value="1"/>
</dbReference>
<dbReference type="PROSITE" id="PS51678">
    <property type="entry name" value="SAM_MT_PRMT"/>
    <property type="match status" value="1"/>
</dbReference>
<evidence type="ECO:0000313" key="5">
    <source>
        <dbReference type="EMBL" id="OIN97957.1"/>
    </source>
</evidence>
<dbReference type="EMBL" id="MNUO01000030">
    <property type="protein sequence ID" value="OIN97957.1"/>
    <property type="molecule type" value="Genomic_DNA"/>
</dbReference>
<dbReference type="STRING" id="1817893.AUJ66_01945"/>
<dbReference type="GO" id="GO:0032259">
    <property type="term" value="P:methylation"/>
    <property type="evidence" value="ECO:0007669"/>
    <property type="project" value="UniProtKB-KW"/>
</dbReference>
<evidence type="ECO:0000256" key="3">
    <source>
        <dbReference type="ARBA" id="ARBA00022691"/>
    </source>
</evidence>
<comment type="caution">
    <text evidence="5">The sequence shown here is derived from an EMBL/GenBank/DDBJ whole genome shotgun (WGS) entry which is preliminary data.</text>
</comment>
<dbReference type="InterPro" id="IPR025799">
    <property type="entry name" value="Arg_MeTrfase"/>
</dbReference>
<dbReference type="Gene3D" id="2.70.160.11">
    <property type="entry name" value="Hnrnp arginine n-methyltransferase1"/>
    <property type="match status" value="1"/>
</dbReference>
<protein>
    <recommendedName>
        <fullName evidence="4">Protein arginine N-methyltransferase domain-containing protein</fullName>
    </recommendedName>
</protein>
<dbReference type="Proteomes" id="UP000182278">
    <property type="component" value="Unassembled WGS sequence"/>
</dbReference>
<keyword evidence="1" id="KW-0489">Methyltransferase</keyword>
<sequence>MAIGPIGHKALIADTVRTTAYKKAIFETVEDGDVVVDLGTGTGVLAFFACQAGARKVYAIEEKKIIELAKEIAKANNLEKKIVFIRDISNEATLPEKVDVLVSEIIGNFAYTENLLHFLLDARDRFLKKNGTLIPSSVEIFLVPVEAPKIYNEITFWNKELYGINFLPAHKVDVNTLHNCRIETEFFLSTPRLIKHIDFNKVQKPEELYLEETVSFVLNRSGILHGLAGWFDIHLSKNVLLSTSPASSITHWEQTFFPIEKSIEVAKGDAVKVEIIATPWQEDIVYSWNVQVGKNSFSHSTLQVPSFSKKDFLSRSIDFVPTLSNAGKEELFILSCCNGKNTIQQIAQELCKHYPEIYNNLRKALIRVGKTVKKYSHGKIQKR</sequence>
<dbReference type="PANTHER" id="PTHR11006">
    <property type="entry name" value="PROTEIN ARGININE N-METHYLTRANSFERASE"/>
    <property type="match status" value="1"/>
</dbReference>
<evidence type="ECO:0000256" key="2">
    <source>
        <dbReference type="ARBA" id="ARBA00022679"/>
    </source>
</evidence>
<dbReference type="Gene3D" id="3.40.50.150">
    <property type="entry name" value="Vaccinia Virus protein VP39"/>
    <property type="match status" value="1"/>
</dbReference>
<dbReference type="Pfam" id="PF06325">
    <property type="entry name" value="PrmA"/>
    <property type="match status" value="1"/>
</dbReference>
<organism evidence="5 6">
    <name type="scientific">Candidatus Desantisbacteria bacterium CG1_02_38_46</name>
    <dbReference type="NCBI Taxonomy" id="1817893"/>
    <lineage>
        <taxon>Bacteria</taxon>
        <taxon>Candidatus Desantisiibacteriota</taxon>
    </lineage>
</organism>
<feature type="domain" description="Protein arginine N-methyltransferase" evidence="4">
    <location>
        <begin position="139"/>
        <end position="283"/>
    </location>
</feature>
<name>A0A1J4SI78_9BACT</name>
<dbReference type="GO" id="GO:0016274">
    <property type="term" value="F:protein-arginine N-methyltransferase activity"/>
    <property type="evidence" value="ECO:0007669"/>
    <property type="project" value="InterPro"/>
</dbReference>
<keyword evidence="3" id="KW-0949">S-adenosyl-L-methionine</keyword>
<reference evidence="5 6" key="1">
    <citation type="journal article" date="2016" name="Environ. Microbiol.">
        <title>Genomic resolution of a cold subsurface aquifer community provides metabolic insights for novel microbes adapted to high CO concentrations.</title>
        <authorList>
            <person name="Probst A.J."/>
            <person name="Castelle C.J."/>
            <person name="Singh A."/>
            <person name="Brown C.T."/>
            <person name="Anantharaman K."/>
            <person name="Sharon I."/>
            <person name="Hug L.A."/>
            <person name="Burstein D."/>
            <person name="Emerson J.B."/>
            <person name="Thomas B.C."/>
            <person name="Banfield J.F."/>
        </authorList>
    </citation>
    <scope>NUCLEOTIDE SEQUENCE [LARGE SCALE GENOMIC DNA]</scope>
    <source>
        <strain evidence="5">CG1_02_38_46</strain>
    </source>
</reference>
<dbReference type="PANTHER" id="PTHR11006:SF4">
    <property type="entry name" value="PROTEIN ARGININE N-METHYLTRANSFERASE 7"/>
    <property type="match status" value="1"/>
</dbReference>
<dbReference type="InterPro" id="IPR029063">
    <property type="entry name" value="SAM-dependent_MTases_sf"/>
</dbReference>
<dbReference type="AlphaFoldDB" id="A0A1J4SI78"/>
<gene>
    <name evidence="5" type="ORF">AUJ66_01945</name>
</gene>
<dbReference type="SUPFAM" id="SSF53335">
    <property type="entry name" value="S-adenosyl-L-methionine-dependent methyltransferases"/>
    <property type="match status" value="1"/>
</dbReference>
<accession>A0A1J4SI78</accession>
<dbReference type="GO" id="GO:0042054">
    <property type="term" value="F:histone methyltransferase activity"/>
    <property type="evidence" value="ECO:0007669"/>
    <property type="project" value="TreeGrafter"/>
</dbReference>